<sequence>MLESPYEKPPLAPPPPQRSLPKPLPIAHRWNSPQPKLQKALVQAPWVCYGFQHEGLRAHHPYRRPPPTHDWLEKTEQQQAPRWFANTLHPLRYGKTWPGRRGSKAQ</sequence>
<dbReference type="AlphaFoldDB" id="A0AAD3SK68"/>
<name>A0AAD3SK68_NEPGR</name>
<evidence type="ECO:0000313" key="3">
    <source>
        <dbReference type="Proteomes" id="UP001279734"/>
    </source>
</evidence>
<proteinExistence type="predicted"/>
<dbReference type="Proteomes" id="UP001279734">
    <property type="component" value="Unassembled WGS sequence"/>
</dbReference>
<evidence type="ECO:0000313" key="2">
    <source>
        <dbReference type="EMBL" id="GMH12122.1"/>
    </source>
</evidence>
<gene>
    <name evidence="2" type="ORF">Nepgr_013963</name>
</gene>
<organism evidence="2 3">
    <name type="scientific">Nepenthes gracilis</name>
    <name type="common">Slender pitcher plant</name>
    <dbReference type="NCBI Taxonomy" id="150966"/>
    <lineage>
        <taxon>Eukaryota</taxon>
        <taxon>Viridiplantae</taxon>
        <taxon>Streptophyta</taxon>
        <taxon>Embryophyta</taxon>
        <taxon>Tracheophyta</taxon>
        <taxon>Spermatophyta</taxon>
        <taxon>Magnoliopsida</taxon>
        <taxon>eudicotyledons</taxon>
        <taxon>Gunneridae</taxon>
        <taxon>Pentapetalae</taxon>
        <taxon>Caryophyllales</taxon>
        <taxon>Nepenthaceae</taxon>
        <taxon>Nepenthes</taxon>
    </lineage>
</organism>
<feature type="region of interest" description="Disordered" evidence="1">
    <location>
        <begin position="1"/>
        <end position="32"/>
    </location>
</feature>
<accession>A0AAD3SK68</accession>
<protein>
    <submittedName>
        <fullName evidence="2">Uncharacterized protein</fullName>
    </submittedName>
</protein>
<keyword evidence="3" id="KW-1185">Reference proteome</keyword>
<reference evidence="2" key="1">
    <citation type="submission" date="2023-05" db="EMBL/GenBank/DDBJ databases">
        <title>Nepenthes gracilis genome sequencing.</title>
        <authorList>
            <person name="Fukushima K."/>
        </authorList>
    </citation>
    <scope>NUCLEOTIDE SEQUENCE</scope>
    <source>
        <strain evidence="2">SING2019-196</strain>
    </source>
</reference>
<feature type="compositionally biased region" description="Pro residues" evidence="1">
    <location>
        <begin position="7"/>
        <end position="24"/>
    </location>
</feature>
<comment type="caution">
    <text evidence="2">The sequence shown here is derived from an EMBL/GenBank/DDBJ whole genome shotgun (WGS) entry which is preliminary data.</text>
</comment>
<evidence type="ECO:0000256" key="1">
    <source>
        <dbReference type="SAM" id="MobiDB-lite"/>
    </source>
</evidence>
<dbReference type="EMBL" id="BSYO01000011">
    <property type="protein sequence ID" value="GMH12122.1"/>
    <property type="molecule type" value="Genomic_DNA"/>
</dbReference>